<accession>W0DRA3</accession>
<dbReference type="HOGENOM" id="CLU_2169907_0_0_6"/>
<name>W0DRA3_9GAMM</name>
<feature type="transmembrane region" description="Helical" evidence="3">
    <location>
        <begin position="21"/>
        <end position="40"/>
    </location>
</feature>
<dbReference type="AlphaFoldDB" id="W0DRA3"/>
<keyword evidence="1 3" id="KW-0812">Transmembrane</keyword>
<evidence type="ECO:0000313" key="4">
    <source>
        <dbReference type="EMBL" id="AHF01150.1"/>
    </source>
</evidence>
<feature type="transmembrane region" description="Helical" evidence="3">
    <location>
        <begin position="52"/>
        <end position="72"/>
    </location>
</feature>
<dbReference type="InParanoid" id="W0DRA3"/>
<organism evidence="4 5">
    <name type="scientific">Thiomicrospira aerophila AL3</name>
    <dbReference type="NCBI Taxonomy" id="717772"/>
    <lineage>
        <taxon>Bacteria</taxon>
        <taxon>Pseudomonadati</taxon>
        <taxon>Pseudomonadota</taxon>
        <taxon>Gammaproteobacteria</taxon>
        <taxon>Thiotrichales</taxon>
        <taxon>Piscirickettsiaceae</taxon>
        <taxon>Thiomicrospira</taxon>
    </lineage>
</organism>
<dbReference type="EMBL" id="CP007030">
    <property type="protein sequence ID" value="AHF01150.1"/>
    <property type="molecule type" value="Genomic_DNA"/>
</dbReference>
<evidence type="ECO:0008006" key="6">
    <source>
        <dbReference type="Google" id="ProtNLM"/>
    </source>
</evidence>
<gene>
    <name evidence="4" type="ORF">THIAE_04530</name>
</gene>
<dbReference type="KEGG" id="tao:THIAE_04530"/>
<dbReference type="Proteomes" id="UP000005380">
    <property type="component" value="Chromosome"/>
</dbReference>
<evidence type="ECO:0000313" key="5">
    <source>
        <dbReference type="Proteomes" id="UP000005380"/>
    </source>
</evidence>
<dbReference type="RefSeq" id="WP_006459046.1">
    <property type="nucleotide sequence ID" value="NZ_CP007030.1"/>
</dbReference>
<dbReference type="InterPro" id="IPR034804">
    <property type="entry name" value="SQR/QFR_C/D"/>
</dbReference>
<dbReference type="eggNOG" id="COG2142">
    <property type="taxonomic scope" value="Bacteria"/>
</dbReference>
<keyword evidence="5" id="KW-1185">Reference proteome</keyword>
<evidence type="ECO:0000256" key="3">
    <source>
        <dbReference type="SAM" id="Phobius"/>
    </source>
</evidence>
<reference evidence="4 5" key="1">
    <citation type="submission" date="2013-12" db="EMBL/GenBank/DDBJ databases">
        <authorList>
            <consortium name="DOE Joint Genome Institute"/>
            <person name="Kappler U."/>
            <person name="Huntemann M."/>
            <person name="Han J."/>
            <person name="Chen A."/>
            <person name="Kyrpides N."/>
            <person name="Mavromatis K."/>
            <person name="Markowitz V."/>
            <person name="Palaniappan K."/>
            <person name="Ivanova N."/>
            <person name="Schaumberg A."/>
            <person name="Pati A."/>
            <person name="Liolios K."/>
            <person name="Nordberg H.P."/>
            <person name="Cantor M.N."/>
            <person name="Hua S.X."/>
            <person name="Woyke T."/>
        </authorList>
    </citation>
    <scope>NUCLEOTIDE SEQUENCE [LARGE SCALE GENOMIC DNA]</scope>
    <source>
        <strain evidence="5">AL2</strain>
    </source>
</reference>
<sequence length="113" mass="13219">MRNMAKIWPNGKWSYAWQQLSAVYLLVFLPWFVWTIWPALMGLDYQPAQPGLLWLTSLIALAFLFIHSWIGLRDVVIDYCPARHLPIAISALSLVFMLMILNITLLLTRWLLF</sequence>
<evidence type="ECO:0000256" key="1">
    <source>
        <dbReference type="ARBA" id="ARBA00022692"/>
    </source>
</evidence>
<evidence type="ECO:0000256" key="2">
    <source>
        <dbReference type="ARBA" id="ARBA00022989"/>
    </source>
</evidence>
<protein>
    <recommendedName>
        <fullName evidence="6">Succinate dehydrogenase hydrophobic membrane anchor subunit</fullName>
    </recommendedName>
</protein>
<proteinExistence type="predicted"/>
<keyword evidence="2 3" id="KW-1133">Transmembrane helix</keyword>
<dbReference type="SUPFAM" id="SSF81343">
    <property type="entry name" value="Fumarate reductase respiratory complex transmembrane subunits"/>
    <property type="match status" value="1"/>
</dbReference>
<dbReference type="GO" id="GO:0016020">
    <property type="term" value="C:membrane"/>
    <property type="evidence" value="ECO:0007669"/>
    <property type="project" value="InterPro"/>
</dbReference>
<feature type="transmembrane region" description="Helical" evidence="3">
    <location>
        <begin position="84"/>
        <end position="107"/>
    </location>
</feature>
<dbReference type="Gene3D" id="1.20.1300.10">
    <property type="entry name" value="Fumarate reductase/succinate dehydrogenase, transmembrane subunit"/>
    <property type="match status" value="1"/>
</dbReference>
<dbReference type="STRING" id="717772.THIAE_04530"/>
<keyword evidence="3" id="KW-0472">Membrane</keyword>